<reference evidence="2 3" key="1">
    <citation type="submission" date="2019-10" db="EMBL/GenBank/DDBJ databases">
        <title>Whole genome shotgun sequence of Acrocarpospora pleiomorpha NBRC 16267.</title>
        <authorList>
            <person name="Ichikawa N."/>
            <person name="Kimura A."/>
            <person name="Kitahashi Y."/>
            <person name="Komaki H."/>
            <person name="Oguchi A."/>
        </authorList>
    </citation>
    <scope>NUCLEOTIDE SEQUENCE [LARGE SCALE GENOMIC DNA]</scope>
    <source>
        <strain evidence="2 3">NBRC 16267</strain>
    </source>
</reference>
<gene>
    <name evidence="2" type="ORF">Aple_078710</name>
</gene>
<dbReference type="Proteomes" id="UP000377595">
    <property type="component" value="Unassembled WGS sequence"/>
</dbReference>
<dbReference type="SUPFAM" id="SSF47090">
    <property type="entry name" value="PGBD-like"/>
    <property type="match status" value="1"/>
</dbReference>
<dbReference type="InterPro" id="IPR017853">
    <property type="entry name" value="GH"/>
</dbReference>
<dbReference type="InterPro" id="IPR036365">
    <property type="entry name" value="PGBD-like_sf"/>
</dbReference>
<evidence type="ECO:0000313" key="2">
    <source>
        <dbReference type="EMBL" id="GES24972.1"/>
    </source>
</evidence>
<dbReference type="CDD" id="cd06418">
    <property type="entry name" value="GH25_BacA-like"/>
    <property type="match status" value="1"/>
</dbReference>
<dbReference type="AlphaFoldDB" id="A0A5M3XVH4"/>
<name>A0A5M3XVH4_9ACTN</name>
<organism evidence="2 3">
    <name type="scientific">Acrocarpospora pleiomorpha</name>
    <dbReference type="NCBI Taxonomy" id="90975"/>
    <lineage>
        <taxon>Bacteria</taxon>
        <taxon>Bacillati</taxon>
        <taxon>Actinomycetota</taxon>
        <taxon>Actinomycetes</taxon>
        <taxon>Streptosporangiales</taxon>
        <taxon>Streptosporangiaceae</taxon>
        <taxon>Acrocarpospora</taxon>
    </lineage>
</organism>
<evidence type="ECO:0000259" key="1">
    <source>
        <dbReference type="Pfam" id="PF08924"/>
    </source>
</evidence>
<evidence type="ECO:0000313" key="3">
    <source>
        <dbReference type="Proteomes" id="UP000377595"/>
    </source>
</evidence>
<dbReference type="InterPro" id="IPR015020">
    <property type="entry name" value="Rv2525c-like_Glyco_Hydro-like"/>
</dbReference>
<feature type="domain" description="Rv2525c-like glycoside hydrolase-like" evidence="1">
    <location>
        <begin position="306"/>
        <end position="490"/>
    </location>
</feature>
<dbReference type="Pfam" id="PF08924">
    <property type="entry name" value="Rv2525c_GlyHyd-like"/>
    <property type="match status" value="1"/>
</dbReference>
<sequence length="738" mass="79520">MDEMVLRAQRFINTTYGNVPGINPVVENGVTGWSTVYALTRCLQYQLGIAALSDNFGPTTMATLQSTWPSINAASGAPANLVRIIQSGLYCKGYDGGEIDGIYNARVEAGVTQLKADAGVGTLYPGPSMVPKLFKALLNMDPYVLLAGGNATVRTIQQWMNERYAHRANFFMIPCDGHFSRDVQKALLLAIQFELGMTDAQATGVFGPGTQAGLKANTLSVGSSGVWVRLFSAGMLFNKRNGVSFTSSFDGNLSARASEFQGFAKLPVTGNGDFQTWASLLVSTGDPTRKGTALDCVTKVTAPRADALKAAGYGIVGRYLCNVPNTSLNKMIQPGELAVLAAKGFRVFPIYQTWGGSASYFSHAQGVADAFAAIEWARAHGFLAGTRIYFAVDFDALDYQVTSNVIPHFRGIKETISEHASQYQIGIYGPRNVCSRVAGEGLSSASFVSDMSTGFSGNLGYPLPVDWAFDQISTITVGSGSGFIEIDNNIASGRDSGQGTFGPGQLEANLDVDFDMAQHDALLVDVQTYLTGIGVPEEGGSEIFDRDNATLGFNTTTESLDITLTHDGLITRLARQLKMRKALIQCPILWEIRKLNLLDGVADEMVRNYYNNGVLGRNDCSTGLAQIFAATAISARNHAIEQGIISGTVLGPANEPDLWSVWQRLQDPNYNISAVGYVHIWSAADIGVSRPGLSTSEDHTRRILARFNGTGPDADQYGHELLGLYKVFEKYHAPLRNP</sequence>
<dbReference type="EMBL" id="BLAF01000059">
    <property type="protein sequence ID" value="GES24972.1"/>
    <property type="molecule type" value="Genomic_DNA"/>
</dbReference>
<keyword evidence="3" id="KW-1185">Reference proteome</keyword>
<dbReference type="SUPFAM" id="SSF51445">
    <property type="entry name" value="(Trans)glycosidases"/>
    <property type="match status" value="1"/>
</dbReference>
<protein>
    <recommendedName>
        <fullName evidence="1">Rv2525c-like glycoside hydrolase-like domain-containing protein</fullName>
    </recommendedName>
</protein>
<comment type="caution">
    <text evidence="2">The sequence shown here is derived from an EMBL/GenBank/DDBJ whole genome shotgun (WGS) entry which is preliminary data.</text>
</comment>
<dbReference type="RefSeq" id="WP_246265052.1">
    <property type="nucleotide sequence ID" value="NZ_BAAAHM010000034.1"/>
</dbReference>
<dbReference type="Gene3D" id="3.20.20.80">
    <property type="entry name" value="Glycosidases"/>
    <property type="match status" value="1"/>
</dbReference>
<proteinExistence type="predicted"/>
<accession>A0A5M3XVH4</accession>